<dbReference type="SUPFAM" id="SSF47384">
    <property type="entry name" value="Homodimeric domain of signal transducing histidine kinase"/>
    <property type="match status" value="1"/>
</dbReference>
<dbReference type="FunFam" id="3.30.565.10:FF:000006">
    <property type="entry name" value="Sensor histidine kinase WalK"/>
    <property type="match status" value="1"/>
</dbReference>
<dbReference type="CDD" id="cd17546">
    <property type="entry name" value="REC_hyHK_CKI1_RcsC-like"/>
    <property type="match status" value="1"/>
</dbReference>
<feature type="domain" description="Histidine kinase" evidence="8">
    <location>
        <begin position="488"/>
        <end position="709"/>
    </location>
</feature>
<dbReference type="InterPro" id="IPR035965">
    <property type="entry name" value="PAS-like_dom_sf"/>
</dbReference>
<dbReference type="Pfam" id="PF13188">
    <property type="entry name" value="PAS_8"/>
    <property type="match status" value="1"/>
</dbReference>
<dbReference type="SUPFAM" id="SSF55785">
    <property type="entry name" value="PYP-like sensor domain (PAS domain)"/>
    <property type="match status" value="2"/>
</dbReference>
<keyword evidence="11" id="KW-1185">Reference proteome</keyword>
<keyword evidence="4" id="KW-0808">Transferase</keyword>
<evidence type="ECO:0000256" key="6">
    <source>
        <dbReference type="PROSITE-ProRule" id="PRU00169"/>
    </source>
</evidence>
<evidence type="ECO:0000256" key="7">
    <source>
        <dbReference type="SAM" id="Coils"/>
    </source>
</evidence>
<dbReference type="InterPro" id="IPR005467">
    <property type="entry name" value="His_kinase_dom"/>
</dbReference>
<evidence type="ECO:0000313" key="10">
    <source>
        <dbReference type="EMBL" id="RUT79085.1"/>
    </source>
</evidence>
<evidence type="ECO:0000259" key="9">
    <source>
        <dbReference type="PROSITE" id="PS50110"/>
    </source>
</evidence>
<dbReference type="PROSITE" id="PS50109">
    <property type="entry name" value="HIS_KIN"/>
    <property type="match status" value="1"/>
</dbReference>
<dbReference type="GO" id="GO:0009927">
    <property type="term" value="F:histidine phosphotransfer kinase activity"/>
    <property type="evidence" value="ECO:0007669"/>
    <property type="project" value="TreeGrafter"/>
</dbReference>
<feature type="coiled-coil region" evidence="7">
    <location>
        <begin position="112"/>
        <end position="149"/>
    </location>
</feature>
<feature type="modified residue" description="4-aspartylphosphate" evidence="6">
    <location>
        <position position="782"/>
    </location>
</feature>
<reference evidence="10 11" key="1">
    <citation type="submission" date="2018-11" db="EMBL/GenBank/DDBJ databases">
        <title>Parancylomarina longa gen. nov., sp. nov., isolated from sediments of southern Okinawa.</title>
        <authorList>
            <person name="Fu T."/>
        </authorList>
    </citation>
    <scope>NUCLEOTIDE SEQUENCE [LARGE SCALE GENOMIC DNA]</scope>
    <source>
        <strain evidence="10 11">T3-2 S1-C</strain>
    </source>
</reference>
<comment type="caution">
    <text evidence="10">The sequence shown here is derived from an EMBL/GenBank/DDBJ whole genome shotgun (WGS) entry which is preliminary data.</text>
</comment>
<keyword evidence="5 10" id="KW-0418">Kinase</keyword>
<dbReference type="EC" id="2.7.13.3" evidence="2"/>
<dbReference type="InterPro" id="IPR011006">
    <property type="entry name" value="CheY-like_superfamily"/>
</dbReference>
<dbReference type="RefSeq" id="WP_127342790.1">
    <property type="nucleotide sequence ID" value="NZ_RJJX01000004.1"/>
</dbReference>
<dbReference type="InterPro" id="IPR003594">
    <property type="entry name" value="HATPase_dom"/>
</dbReference>
<accession>A0A434AX23</accession>
<dbReference type="InterPro" id="IPR004358">
    <property type="entry name" value="Sig_transdc_His_kin-like_C"/>
</dbReference>
<dbReference type="Gene3D" id="3.40.50.2300">
    <property type="match status" value="1"/>
</dbReference>
<dbReference type="Pfam" id="PF13426">
    <property type="entry name" value="PAS_9"/>
    <property type="match status" value="1"/>
</dbReference>
<organism evidence="10 11">
    <name type="scientific">Ancylomarina longa</name>
    <dbReference type="NCBI Taxonomy" id="2487017"/>
    <lineage>
        <taxon>Bacteria</taxon>
        <taxon>Pseudomonadati</taxon>
        <taxon>Bacteroidota</taxon>
        <taxon>Bacteroidia</taxon>
        <taxon>Marinilabiliales</taxon>
        <taxon>Marinifilaceae</taxon>
        <taxon>Ancylomarina</taxon>
    </lineage>
</organism>
<feature type="domain" description="Response regulatory" evidence="9">
    <location>
        <begin position="733"/>
        <end position="847"/>
    </location>
</feature>
<evidence type="ECO:0000259" key="8">
    <source>
        <dbReference type="PROSITE" id="PS50109"/>
    </source>
</evidence>
<dbReference type="Pfam" id="PF00512">
    <property type="entry name" value="HisKA"/>
    <property type="match status" value="1"/>
</dbReference>
<dbReference type="InterPro" id="IPR000014">
    <property type="entry name" value="PAS"/>
</dbReference>
<keyword evidence="3 6" id="KW-0597">Phosphoprotein</keyword>
<gene>
    <name evidence="10" type="ORF">DLK05_04510</name>
</gene>
<dbReference type="AlphaFoldDB" id="A0A434AX23"/>
<keyword evidence="7" id="KW-0175">Coiled coil</keyword>
<dbReference type="SMART" id="SM00387">
    <property type="entry name" value="HATPase_c"/>
    <property type="match status" value="1"/>
</dbReference>
<evidence type="ECO:0000256" key="2">
    <source>
        <dbReference type="ARBA" id="ARBA00012438"/>
    </source>
</evidence>
<dbReference type="SUPFAM" id="SSF52172">
    <property type="entry name" value="CheY-like"/>
    <property type="match status" value="1"/>
</dbReference>
<dbReference type="SMART" id="SM00448">
    <property type="entry name" value="REC"/>
    <property type="match status" value="1"/>
</dbReference>
<evidence type="ECO:0000256" key="3">
    <source>
        <dbReference type="ARBA" id="ARBA00022553"/>
    </source>
</evidence>
<dbReference type="CDD" id="cd16922">
    <property type="entry name" value="HATPase_EvgS-ArcB-TorS-like"/>
    <property type="match status" value="1"/>
</dbReference>
<name>A0A434AX23_9BACT</name>
<evidence type="ECO:0000256" key="1">
    <source>
        <dbReference type="ARBA" id="ARBA00000085"/>
    </source>
</evidence>
<dbReference type="InterPro" id="IPR001789">
    <property type="entry name" value="Sig_transdc_resp-reg_receiver"/>
</dbReference>
<dbReference type="Pfam" id="PF00072">
    <property type="entry name" value="Response_reg"/>
    <property type="match status" value="1"/>
</dbReference>
<proteinExistence type="predicted"/>
<dbReference type="PANTHER" id="PTHR43047">
    <property type="entry name" value="TWO-COMPONENT HISTIDINE PROTEIN KINASE"/>
    <property type="match status" value="1"/>
</dbReference>
<dbReference type="OrthoDB" id="9796457at2"/>
<dbReference type="Pfam" id="PF02518">
    <property type="entry name" value="HATPase_c"/>
    <property type="match status" value="1"/>
</dbReference>
<dbReference type="PROSITE" id="PS50110">
    <property type="entry name" value="RESPONSE_REGULATORY"/>
    <property type="match status" value="1"/>
</dbReference>
<dbReference type="Proteomes" id="UP000282985">
    <property type="component" value="Unassembled WGS sequence"/>
</dbReference>
<dbReference type="PANTHER" id="PTHR43047:SF72">
    <property type="entry name" value="OSMOSENSING HISTIDINE PROTEIN KINASE SLN1"/>
    <property type="match status" value="1"/>
</dbReference>
<dbReference type="InterPro" id="IPR036097">
    <property type="entry name" value="HisK_dim/P_sf"/>
</dbReference>
<dbReference type="EMBL" id="RJJX01000004">
    <property type="protein sequence ID" value="RUT79085.1"/>
    <property type="molecule type" value="Genomic_DNA"/>
</dbReference>
<dbReference type="SUPFAM" id="SSF55874">
    <property type="entry name" value="ATPase domain of HSP90 chaperone/DNA topoisomerase II/histidine kinase"/>
    <property type="match status" value="1"/>
</dbReference>
<evidence type="ECO:0000256" key="5">
    <source>
        <dbReference type="ARBA" id="ARBA00022777"/>
    </source>
</evidence>
<dbReference type="InterPro" id="IPR036890">
    <property type="entry name" value="HATPase_C_sf"/>
</dbReference>
<evidence type="ECO:0000313" key="11">
    <source>
        <dbReference type="Proteomes" id="UP000282985"/>
    </source>
</evidence>
<feature type="coiled-coil region" evidence="7">
    <location>
        <begin position="419"/>
        <end position="474"/>
    </location>
</feature>
<dbReference type="Gene3D" id="1.10.287.130">
    <property type="match status" value="1"/>
</dbReference>
<dbReference type="SMART" id="SM00388">
    <property type="entry name" value="HisKA"/>
    <property type="match status" value="1"/>
</dbReference>
<dbReference type="CDD" id="cd00082">
    <property type="entry name" value="HisKA"/>
    <property type="match status" value="1"/>
</dbReference>
<evidence type="ECO:0000256" key="4">
    <source>
        <dbReference type="ARBA" id="ARBA00022679"/>
    </source>
</evidence>
<dbReference type="GO" id="GO:0005886">
    <property type="term" value="C:plasma membrane"/>
    <property type="evidence" value="ECO:0007669"/>
    <property type="project" value="TreeGrafter"/>
</dbReference>
<dbReference type="InterPro" id="IPR003661">
    <property type="entry name" value="HisK_dim/P_dom"/>
</dbReference>
<dbReference type="Gene3D" id="3.30.450.20">
    <property type="entry name" value="PAS domain"/>
    <property type="match status" value="1"/>
</dbReference>
<protein>
    <recommendedName>
        <fullName evidence="2">histidine kinase</fullName>
        <ecNumber evidence="2">2.7.13.3</ecNumber>
    </recommendedName>
</protein>
<sequence>MQNSLDKKIIESLPHIYYVVDADNLQIMQSNSPNYQKGNFNCSIIFNCGKSCRNSPLKKCILSKTIREKKQIQKKISQVLINGIPTCLLINSFPIFDSHKNVKQIIIHTINISKEESLQEELKSQKNDLAKQELKLSLLNNQLSEAHLKYRSLFDDSPEPIWEEDFTHLMKHLNKLKKQGVKDFKAYFDNNPEIVQELANSIVIIDVNQATLDLYEAQNKKELLENFSKTFVPESFQVFKEEILHLLDGFKSFEKEARVSKLNGEIIDIIIKLHYAQHPESGKFIAYVSTIDITNRKKSEEALSKSKNIFERVMNNMNALVYVADIKTHDLLFMNQKMIERFGDFTNKKCYQVLQEGQKSPCSFCNNNLIANNGIPTGLHTWEFQNTKNNKWYYISDIAMEWIDGRMVRFEIATDITELKETDLALKKKNEEYLNLNEKLQDTNKEYEKLNLEYKNINSNILKTNIELEQAKAKAIESDRLKSAFLANMSHEIRTPMNAIIGFSDLLTIDGLENAKKQKYLKLVQTSGVHLLRIIDDIIDISKIESNQLKIKSTLCNVNQLLIDIQDSQSMLKILQGKHDIPLHIKLPDNSQDLFIECDKTRFRQIIYNLVSNAYKYTKEGYVEIGYQFDQRKDFANFYVKDTGVGIPKEMFAVIFERFRQIEGENLQEGTGLGLSITKGLVRILGGDIWLESSIEHGTTFYFSIPISKHQVAPDSEKENGFVQTKLDLSKYLIYVAEDDSSSYLLIEELLMESKARLRRAKNGKELLNMVQMQKPDLILMDINMPVMNGYTAISEIRKQYPKLAIIAQTAYAMEEEHQKCIRCGCNDYISKPINANLLIRKIEKQLID</sequence>
<dbReference type="Gene3D" id="3.30.565.10">
    <property type="entry name" value="Histidine kinase-like ATPase, C-terminal domain"/>
    <property type="match status" value="1"/>
</dbReference>
<dbReference type="GO" id="GO:0000155">
    <property type="term" value="F:phosphorelay sensor kinase activity"/>
    <property type="evidence" value="ECO:0007669"/>
    <property type="project" value="InterPro"/>
</dbReference>
<comment type="catalytic activity">
    <reaction evidence="1">
        <text>ATP + protein L-histidine = ADP + protein N-phospho-L-histidine.</text>
        <dbReference type="EC" id="2.7.13.3"/>
    </reaction>
</comment>
<dbReference type="PRINTS" id="PR00344">
    <property type="entry name" value="BCTRLSENSOR"/>
</dbReference>